<dbReference type="SUPFAM" id="SSF54637">
    <property type="entry name" value="Thioesterase/thiol ester dehydrase-isomerase"/>
    <property type="match status" value="1"/>
</dbReference>
<evidence type="ECO:0000313" key="2">
    <source>
        <dbReference type="Proteomes" id="UP000054821"/>
    </source>
</evidence>
<dbReference type="AlphaFoldDB" id="A0A2P4ZGP9"/>
<dbReference type="CDD" id="cd00586">
    <property type="entry name" value="4HBT"/>
    <property type="match status" value="1"/>
</dbReference>
<protein>
    <recommendedName>
        <fullName evidence="3">Thioesterase</fullName>
    </recommendedName>
</protein>
<evidence type="ECO:0008006" key="3">
    <source>
        <dbReference type="Google" id="ProtNLM"/>
    </source>
</evidence>
<dbReference type="Proteomes" id="UP000054821">
    <property type="component" value="Unassembled WGS sequence"/>
</dbReference>
<dbReference type="RefSeq" id="XP_018661640.1">
    <property type="nucleotide sequence ID" value="XM_018805190.1"/>
</dbReference>
<evidence type="ECO:0000313" key="1">
    <source>
        <dbReference type="EMBL" id="PON23462.1"/>
    </source>
</evidence>
<dbReference type="EMBL" id="JPDN02000029">
    <property type="protein sequence ID" value="PON23462.1"/>
    <property type="molecule type" value="Genomic_DNA"/>
</dbReference>
<sequence length="297" mass="33963">MKSAVAKFSSYAATRATRPLSIRSFMTTAKLSAATPPPRASENGAINPRWLSELQHRLKKSLSLQLAPEKAETVKDRLAYLDKNWLMLSAGREGFLAEPERRGVDGHAIQWGDMVRMCYSSDDVLSESSTDLVLVIRHVNNVIYNRFAESGRVNWTRKLAQFTDPKYEQEWFDLMTPKGIGLILASIRTDFKFPMTFPDRITVLHKLVTKPDYSSDRFYLDVVVYSEQQRRPAAKCFEDIVVYDYKAAKKAPLKPFMVDELRATFDLQELRKQDTEKKIAELHEFLEQVEGSAGTVQ</sequence>
<dbReference type="GeneID" id="29985273"/>
<accession>A0A2P4ZGP9</accession>
<dbReference type="PANTHER" id="PTHR31793">
    <property type="entry name" value="4-HYDROXYBENZOYL-COA THIOESTERASE FAMILY MEMBER"/>
    <property type="match status" value="1"/>
</dbReference>
<comment type="caution">
    <text evidence="1">The sequence shown here is derived from an EMBL/GenBank/DDBJ whole genome shotgun (WGS) entry which is preliminary data.</text>
</comment>
<reference evidence="1 2" key="1">
    <citation type="journal article" date="2016" name="Genome Announc.">
        <title>Draft Whole-Genome Sequence of Trichoderma gamsii T6085, a Promising Biocontrol Agent of Fusarium Head Blight on Wheat.</title>
        <authorList>
            <person name="Baroncelli R."/>
            <person name="Zapparata A."/>
            <person name="Piaggeschi G."/>
            <person name="Sarrocco S."/>
            <person name="Vannacci G."/>
        </authorList>
    </citation>
    <scope>NUCLEOTIDE SEQUENCE [LARGE SCALE GENOMIC DNA]</scope>
    <source>
        <strain evidence="1 2">T6085</strain>
    </source>
</reference>
<gene>
    <name evidence="1" type="ORF">TGAM01_v207696</name>
</gene>
<name>A0A2P4ZGP9_9HYPO</name>
<dbReference type="InterPro" id="IPR050563">
    <property type="entry name" value="4-hydroxybenzoyl-CoA_TE"/>
</dbReference>
<keyword evidence="2" id="KW-1185">Reference proteome</keyword>
<dbReference type="GO" id="GO:0047617">
    <property type="term" value="F:fatty acyl-CoA hydrolase activity"/>
    <property type="evidence" value="ECO:0007669"/>
    <property type="project" value="TreeGrafter"/>
</dbReference>
<dbReference type="InterPro" id="IPR029069">
    <property type="entry name" value="HotDog_dom_sf"/>
</dbReference>
<dbReference type="Pfam" id="PF13279">
    <property type="entry name" value="4HBT_2"/>
    <property type="match status" value="1"/>
</dbReference>
<proteinExistence type="predicted"/>
<organism evidence="1 2">
    <name type="scientific">Trichoderma gamsii</name>
    <dbReference type="NCBI Taxonomy" id="398673"/>
    <lineage>
        <taxon>Eukaryota</taxon>
        <taxon>Fungi</taxon>
        <taxon>Dikarya</taxon>
        <taxon>Ascomycota</taxon>
        <taxon>Pezizomycotina</taxon>
        <taxon>Sordariomycetes</taxon>
        <taxon>Hypocreomycetidae</taxon>
        <taxon>Hypocreales</taxon>
        <taxon>Hypocreaceae</taxon>
        <taxon>Trichoderma</taxon>
    </lineage>
</organism>
<dbReference type="Gene3D" id="3.10.129.10">
    <property type="entry name" value="Hotdog Thioesterase"/>
    <property type="match status" value="1"/>
</dbReference>
<dbReference type="PANTHER" id="PTHR31793:SF39">
    <property type="entry name" value="THIOESTERASE_THIOL ESTER DEHYDRASE-ISOMERASE"/>
    <property type="match status" value="1"/>
</dbReference>